<sequence>MGYDLTERFGHLTLHRRDQRDADSRNMEIFTFIIARCDSDKRYTLFKSACKYTELCLDVMMQIKRERGGACDTILLVAGSGAISVFSIHCVCCQELFRRDQSNDLKVIKNGLNSIEKESRTDVQFHLAALRGDCERLRQLLDTGKVHIDSRDRVSGQSRLPRNYWKSP</sequence>
<comment type="caution">
    <text evidence="1">The sequence shown here is derived from an EMBL/GenBank/DDBJ whole genome shotgun (WGS) entry which is preliminary data.</text>
</comment>
<organism evidence="1 2">
    <name type="scientific">Choristoneura fumiferana</name>
    <name type="common">Spruce budworm moth</name>
    <name type="synonym">Archips fumiferana</name>
    <dbReference type="NCBI Taxonomy" id="7141"/>
    <lineage>
        <taxon>Eukaryota</taxon>
        <taxon>Metazoa</taxon>
        <taxon>Ecdysozoa</taxon>
        <taxon>Arthropoda</taxon>
        <taxon>Hexapoda</taxon>
        <taxon>Insecta</taxon>
        <taxon>Pterygota</taxon>
        <taxon>Neoptera</taxon>
        <taxon>Endopterygota</taxon>
        <taxon>Lepidoptera</taxon>
        <taxon>Glossata</taxon>
        <taxon>Ditrysia</taxon>
        <taxon>Tortricoidea</taxon>
        <taxon>Tortricidae</taxon>
        <taxon>Tortricinae</taxon>
        <taxon>Choristoneura</taxon>
    </lineage>
</organism>
<protein>
    <submittedName>
        <fullName evidence="1">Uncharacterized protein</fullName>
    </submittedName>
</protein>
<dbReference type="EMBL" id="CM046105">
    <property type="protein sequence ID" value="KAI8434664.1"/>
    <property type="molecule type" value="Genomic_DNA"/>
</dbReference>
<evidence type="ECO:0000313" key="1">
    <source>
        <dbReference type="EMBL" id="KAI8434664.1"/>
    </source>
</evidence>
<evidence type="ECO:0000313" key="2">
    <source>
        <dbReference type="Proteomes" id="UP001064048"/>
    </source>
</evidence>
<accession>A0ACC0KE66</accession>
<keyword evidence="2" id="KW-1185">Reference proteome</keyword>
<dbReference type="Proteomes" id="UP001064048">
    <property type="component" value="Chromosome 5"/>
</dbReference>
<reference evidence="1 2" key="1">
    <citation type="journal article" date="2022" name="Genome Biol. Evol.">
        <title>The Spruce Budworm Genome: Reconstructing the Evolutionary History of Antifreeze Proteins.</title>
        <authorList>
            <person name="Beliveau C."/>
            <person name="Gagne P."/>
            <person name="Picq S."/>
            <person name="Vernygora O."/>
            <person name="Keeling C.I."/>
            <person name="Pinkney K."/>
            <person name="Doucet D."/>
            <person name="Wen F."/>
            <person name="Johnston J.S."/>
            <person name="Maaroufi H."/>
            <person name="Boyle B."/>
            <person name="Laroche J."/>
            <person name="Dewar K."/>
            <person name="Juretic N."/>
            <person name="Blackburn G."/>
            <person name="Nisole A."/>
            <person name="Brunet B."/>
            <person name="Brandao M."/>
            <person name="Lumley L."/>
            <person name="Duan J."/>
            <person name="Quan G."/>
            <person name="Lucarotti C.J."/>
            <person name="Roe A.D."/>
            <person name="Sperling F.A.H."/>
            <person name="Levesque R.C."/>
            <person name="Cusson M."/>
        </authorList>
    </citation>
    <scope>NUCLEOTIDE SEQUENCE [LARGE SCALE GENOMIC DNA]</scope>
    <source>
        <strain evidence="1">Glfc:IPQL:Cfum</strain>
    </source>
</reference>
<proteinExistence type="predicted"/>
<gene>
    <name evidence="1" type="ORF">MSG28_003196</name>
</gene>
<name>A0ACC0KE66_CHOFU</name>